<evidence type="ECO:0000313" key="3">
    <source>
        <dbReference type="Proteomes" id="UP000030816"/>
    </source>
</evidence>
<proteinExistence type="predicted"/>
<dbReference type="OrthoDB" id="4935424at2759"/>
<keyword evidence="3" id="KW-1185">Reference proteome</keyword>
<evidence type="ECO:0000256" key="1">
    <source>
        <dbReference type="SAM" id="MobiDB-lite"/>
    </source>
</evidence>
<gene>
    <name evidence="2" type="ORF">MAM_06024</name>
</gene>
<protein>
    <submittedName>
        <fullName evidence="2">Uncharacterized protein</fullName>
    </submittedName>
</protein>
<comment type="caution">
    <text evidence="2">The sequence shown here is derived from an EMBL/GenBank/DDBJ whole genome shotgun (WGS) entry which is preliminary data.</text>
</comment>
<sequence length="275" mass="30527">MHDHLRNLVRRAFLSREKTRRPQQPRQAVRPRSRPLLPLPLLTTEDGRFEKLAVSTSSYGLFHRLPLEIRHMILAEASGYRTVHIDLAFDNPLVRQPSLAASSGSSPDKSRHCGLGISLVPDKSQPKQWQWFACVCHRGAEWTAAERKDNWQDLGRAIGLHDDECIKGTVCWCGTEASQGVGGDSCFLGIMGWLLSFRSACVEGLEALFSTSTFQFSGLDLQLHLPRLIYPRLLRPNYQPGASLGRSRASPWTAPSGPGAVKSISCRAGRGWDTA</sequence>
<evidence type="ECO:0000313" key="2">
    <source>
        <dbReference type="EMBL" id="KHN96176.1"/>
    </source>
</evidence>
<accession>A0A0B2WJG5</accession>
<feature type="region of interest" description="Disordered" evidence="1">
    <location>
        <begin position="244"/>
        <end position="275"/>
    </location>
</feature>
<name>A0A0B2WJG5_METAS</name>
<dbReference type="EMBL" id="AZHE01000017">
    <property type="protein sequence ID" value="KHN96176.1"/>
    <property type="molecule type" value="Genomic_DNA"/>
</dbReference>
<dbReference type="HOGENOM" id="CLU_1012228_0_0_1"/>
<dbReference type="AlphaFoldDB" id="A0A0B2WJG5"/>
<organism evidence="2 3">
    <name type="scientific">Metarhizium album (strain ARSEF 1941)</name>
    <dbReference type="NCBI Taxonomy" id="1081103"/>
    <lineage>
        <taxon>Eukaryota</taxon>
        <taxon>Fungi</taxon>
        <taxon>Dikarya</taxon>
        <taxon>Ascomycota</taxon>
        <taxon>Pezizomycotina</taxon>
        <taxon>Sordariomycetes</taxon>
        <taxon>Hypocreomycetidae</taxon>
        <taxon>Hypocreales</taxon>
        <taxon>Clavicipitaceae</taxon>
        <taxon>Metarhizium</taxon>
    </lineage>
</organism>
<dbReference type="Proteomes" id="UP000030816">
    <property type="component" value="Unassembled WGS sequence"/>
</dbReference>
<reference evidence="2 3" key="1">
    <citation type="journal article" date="2014" name="Proc. Natl. Acad. Sci. U.S.A.">
        <title>Trajectory and genomic determinants of fungal-pathogen speciation and host adaptation.</title>
        <authorList>
            <person name="Hu X."/>
            <person name="Xiao G."/>
            <person name="Zheng P."/>
            <person name="Shang Y."/>
            <person name="Su Y."/>
            <person name="Zhang X."/>
            <person name="Liu X."/>
            <person name="Zhan S."/>
            <person name="St Leger R.J."/>
            <person name="Wang C."/>
        </authorList>
    </citation>
    <scope>NUCLEOTIDE SEQUENCE [LARGE SCALE GENOMIC DNA]</scope>
    <source>
        <strain evidence="2 3">ARSEF 1941</strain>
    </source>
</reference>
<dbReference type="RefSeq" id="XP_040677242.1">
    <property type="nucleotide sequence ID" value="XM_040824822.1"/>
</dbReference>
<dbReference type="STRING" id="1081103.A0A0B2WJG5"/>
<dbReference type="GeneID" id="63740479"/>